<evidence type="ECO:0000313" key="2">
    <source>
        <dbReference type="EMBL" id="MFC6886242.1"/>
    </source>
</evidence>
<evidence type="ECO:0000256" key="1">
    <source>
        <dbReference type="SAM" id="MobiDB-lite"/>
    </source>
</evidence>
<evidence type="ECO:0000313" key="3">
    <source>
        <dbReference type="Proteomes" id="UP001596380"/>
    </source>
</evidence>
<feature type="compositionally biased region" description="Basic and acidic residues" evidence="1">
    <location>
        <begin position="33"/>
        <end position="46"/>
    </location>
</feature>
<gene>
    <name evidence="2" type="ORF">ACFQKB_41240</name>
</gene>
<feature type="region of interest" description="Disordered" evidence="1">
    <location>
        <begin position="1"/>
        <end position="46"/>
    </location>
</feature>
<reference evidence="3" key="1">
    <citation type="journal article" date="2019" name="Int. J. Syst. Evol. Microbiol.">
        <title>The Global Catalogue of Microorganisms (GCM) 10K type strain sequencing project: providing services to taxonomists for standard genome sequencing and annotation.</title>
        <authorList>
            <consortium name="The Broad Institute Genomics Platform"/>
            <consortium name="The Broad Institute Genome Sequencing Center for Infectious Disease"/>
            <person name="Wu L."/>
            <person name="Ma J."/>
        </authorList>
    </citation>
    <scope>NUCLEOTIDE SEQUENCE [LARGE SCALE GENOMIC DNA]</scope>
    <source>
        <strain evidence="3">JCM 3369</strain>
    </source>
</reference>
<dbReference type="RefSeq" id="WP_378046661.1">
    <property type="nucleotide sequence ID" value="NZ_JBHSXE010000001.1"/>
</dbReference>
<keyword evidence="3" id="KW-1185">Reference proteome</keyword>
<sequence length="73" mass="8090">MDEPDVEIRARAKADEVVHRRTPDAAAGGGAEPRGRCESGSERVNLPERVREGDAYRDVEITFRVAARLDDPE</sequence>
<organism evidence="2 3">
    <name type="scientific">Actinomadura yumaensis</name>
    <dbReference type="NCBI Taxonomy" id="111807"/>
    <lineage>
        <taxon>Bacteria</taxon>
        <taxon>Bacillati</taxon>
        <taxon>Actinomycetota</taxon>
        <taxon>Actinomycetes</taxon>
        <taxon>Streptosporangiales</taxon>
        <taxon>Thermomonosporaceae</taxon>
        <taxon>Actinomadura</taxon>
    </lineage>
</organism>
<dbReference type="Proteomes" id="UP001596380">
    <property type="component" value="Unassembled WGS sequence"/>
</dbReference>
<dbReference type="EMBL" id="JBHSXS010000050">
    <property type="protein sequence ID" value="MFC6886242.1"/>
    <property type="molecule type" value="Genomic_DNA"/>
</dbReference>
<proteinExistence type="predicted"/>
<accession>A0ABW2CXQ5</accession>
<protein>
    <submittedName>
        <fullName evidence="2">Uncharacterized protein</fullName>
    </submittedName>
</protein>
<feature type="compositionally biased region" description="Basic and acidic residues" evidence="1">
    <location>
        <begin position="1"/>
        <end position="23"/>
    </location>
</feature>
<comment type="caution">
    <text evidence="2">The sequence shown here is derived from an EMBL/GenBank/DDBJ whole genome shotgun (WGS) entry which is preliminary data.</text>
</comment>
<name>A0ABW2CXQ5_9ACTN</name>